<reference evidence="3" key="2">
    <citation type="submission" date="2021-01" db="EMBL/GenBank/DDBJ databases">
        <authorList>
            <person name="Hahn C.R."/>
            <person name="Youssef N.H."/>
            <person name="Elshahed M."/>
        </authorList>
    </citation>
    <scope>NUCLEOTIDE SEQUENCE</scope>
    <source>
        <strain evidence="3">Zod_Metabat.24</strain>
    </source>
</reference>
<feature type="transmembrane region" description="Helical" evidence="2">
    <location>
        <begin position="12"/>
        <end position="29"/>
    </location>
</feature>
<sequence length="501" mass="55152">MKKALLNKKYFLIWAALFVIALASILIFSCTEREGALPEPLETESANGRELTGGGAAGGDYVKTTGDTSRLVQPTDIEYLGAFRLPDIVEGADPDLAWEYGGGALTYRPTGDASGPKDGFPGSLYGVGFEPLSRVSEFAIPAPVISSLKNPEELNTAETLQGFSDVGGGHFDALTELPRVGLCYLSIPETGEKIHLCWGQHFQDEEGETIIPSHAWFDLNLKSPNTMGAWWIGNQSLYSVDKYIFEIPKEWADRYAGGRYLATGRYRDGGWSGKGPSLFAYGPWLSGNPPVNGERLKEIPLILYSHTRADPFDTTDFHLNGYQHPDEWEGGAWLNTGDGRSAVIFVGTKGTGERYWYGWMHPDGPDKPCVEDEITDMVLCLNADGTPCPPEITKGCSGHNADRGWWSTDYSAQIIFYDPSVLAEVADGKLAPYQPQPYIVLDIDKYLFLPNPTADPSVTGKGAQRKYRIGGTAYDRERGHIYVIERFADGVKPVVHVFRVR</sequence>
<keyword evidence="2" id="KW-0472">Membrane</keyword>
<protein>
    <submittedName>
        <fullName evidence="3">Uncharacterized protein</fullName>
    </submittedName>
</protein>
<organism evidence="3 4">
    <name type="scientific">Candidatus Zymogenus saltonus</name>
    <dbReference type="NCBI Taxonomy" id="2844893"/>
    <lineage>
        <taxon>Bacteria</taxon>
        <taxon>Deltaproteobacteria</taxon>
        <taxon>Candidatus Zymogenia</taxon>
        <taxon>Candidatus Zymogeniales</taxon>
        <taxon>Candidatus Zymogenaceae</taxon>
        <taxon>Candidatus Zymogenus</taxon>
    </lineage>
</organism>
<proteinExistence type="predicted"/>
<keyword evidence="2" id="KW-1133">Transmembrane helix</keyword>
<evidence type="ECO:0000313" key="3">
    <source>
        <dbReference type="EMBL" id="MBN1573856.1"/>
    </source>
</evidence>
<keyword evidence="2" id="KW-0812">Transmembrane</keyword>
<dbReference type="PROSITE" id="PS51257">
    <property type="entry name" value="PROKAR_LIPOPROTEIN"/>
    <property type="match status" value="1"/>
</dbReference>
<comment type="caution">
    <text evidence="3">The sequence shown here is derived from an EMBL/GenBank/DDBJ whole genome shotgun (WGS) entry which is preliminary data.</text>
</comment>
<evidence type="ECO:0000313" key="4">
    <source>
        <dbReference type="Proteomes" id="UP000809273"/>
    </source>
</evidence>
<reference evidence="3" key="1">
    <citation type="journal article" date="2021" name="Environ. Microbiol.">
        <title>Genomic characterization of three novel Desulfobacterota classes expand the metabolic and phylogenetic diversity of the phylum.</title>
        <authorList>
            <person name="Murphy C.L."/>
            <person name="Biggerstaff J."/>
            <person name="Eichhorn A."/>
            <person name="Ewing E."/>
            <person name="Shahan R."/>
            <person name="Soriano D."/>
            <person name="Stewart S."/>
            <person name="VanMol K."/>
            <person name="Walker R."/>
            <person name="Walters P."/>
            <person name="Elshahed M.S."/>
            <person name="Youssef N.H."/>
        </authorList>
    </citation>
    <scope>NUCLEOTIDE SEQUENCE</scope>
    <source>
        <strain evidence="3">Zod_Metabat.24</strain>
    </source>
</reference>
<dbReference type="Proteomes" id="UP000809273">
    <property type="component" value="Unassembled WGS sequence"/>
</dbReference>
<feature type="region of interest" description="Disordered" evidence="1">
    <location>
        <begin position="38"/>
        <end position="59"/>
    </location>
</feature>
<evidence type="ECO:0000256" key="1">
    <source>
        <dbReference type="SAM" id="MobiDB-lite"/>
    </source>
</evidence>
<dbReference type="EMBL" id="JAFGIX010000057">
    <property type="protein sequence ID" value="MBN1573856.1"/>
    <property type="molecule type" value="Genomic_DNA"/>
</dbReference>
<evidence type="ECO:0000256" key="2">
    <source>
        <dbReference type="SAM" id="Phobius"/>
    </source>
</evidence>
<accession>A0A9D8PN98</accession>
<name>A0A9D8PN98_9DELT</name>
<gene>
    <name evidence="3" type="ORF">JW984_11725</name>
</gene>
<dbReference type="AlphaFoldDB" id="A0A9D8PN98"/>